<evidence type="ECO:0000313" key="4">
    <source>
        <dbReference type="Proteomes" id="UP000185783"/>
    </source>
</evidence>
<evidence type="ECO:0000259" key="2">
    <source>
        <dbReference type="Pfam" id="PF10073"/>
    </source>
</evidence>
<accession>A0A1U7JJZ3</accession>
<name>A0A1U7JJZ3_9HYPH</name>
<keyword evidence="4" id="KW-1185">Reference proteome</keyword>
<dbReference type="GO" id="GO:0003677">
    <property type="term" value="F:DNA binding"/>
    <property type="evidence" value="ECO:0007669"/>
    <property type="project" value="InterPro"/>
</dbReference>
<comment type="caution">
    <text evidence="3">The sequence shown here is derived from an EMBL/GenBank/DDBJ whole genome shotgun (WGS) entry which is preliminary data.</text>
</comment>
<dbReference type="EMBL" id="LVVZ01000008">
    <property type="protein sequence ID" value="OKL45025.1"/>
    <property type="molecule type" value="Genomic_DNA"/>
</dbReference>
<keyword evidence="1" id="KW-0175">Coiled coil</keyword>
<reference evidence="3 4" key="1">
    <citation type="submission" date="2016-03" db="EMBL/GenBank/DDBJ databases">
        <title>Genome sequence of Nesiotobacter sp. nov., a moderately halophilic alphaproteobacterium isolated from the Yellow Sea, China.</title>
        <authorList>
            <person name="Zhang G."/>
            <person name="Zhang R."/>
        </authorList>
    </citation>
    <scope>NUCLEOTIDE SEQUENCE [LARGE SCALE GENOMIC DNA]</scope>
    <source>
        <strain evidence="3 4">WB1-6</strain>
    </source>
</reference>
<sequence>MTGQGIAADQLRAFVERVERLDEEIKSFNDDKKAVYAEAKSNGFCVKTLKKIIQERRKKPQEREELEALFDLYWHALQSGGATDAST</sequence>
<protein>
    <recommendedName>
        <fullName evidence="2">GapR-like DNA-binding domain-containing protein</fullName>
    </recommendedName>
</protein>
<dbReference type="AlphaFoldDB" id="A0A1U7JJZ3"/>
<dbReference type="InterPro" id="IPR046367">
    <property type="entry name" value="GapR-like_DNA-bd"/>
</dbReference>
<dbReference type="Proteomes" id="UP000185783">
    <property type="component" value="Unassembled WGS sequence"/>
</dbReference>
<dbReference type="Pfam" id="PF10073">
    <property type="entry name" value="GapR_DNA-bd"/>
    <property type="match status" value="1"/>
</dbReference>
<organism evidence="3 4">
    <name type="scientific">Pseudovibrio exalbescens</name>
    <dbReference type="NCBI Taxonomy" id="197461"/>
    <lineage>
        <taxon>Bacteria</taxon>
        <taxon>Pseudomonadati</taxon>
        <taxon>Pseudomonadota</taxon>
        <taxon>Alphaproteobacteria</taxon>
        <taxon>Hyphomicrobiales</taxon>
        <taxon>Stappiaceae</taxon>
        <taxon>Pseudovibrio</taxon>
    </lineage>
</organism>
<dbReference type="RefSeq" id="WP_036489823.1">
    <property type="nucleotide sequence ID" value="NZ_LVVZ01000008.1"/>
</dbReference>
<evidence type="ECO:0000313" key="3">
    <source>
        <dbReference type="EMBL" id="OKL45025.1"/>
    </source>
</evidence>
<proteinExistence type="predicted"/>
<feature type="coiled-coil region" evidence="1">
    <location>
        <begin position="11"/>
        <end position="38"/>
    </location>
</feature>
<evidence type="ECO:0000256" key="1">
    <source>
        <dbReference type="SAM" id="Coils"/>
    </source>
</evidence>
<gene>
    <name evidence="3" type="ORF">A3843_05420</name>
</gene>
<dbReference type="STRING" id="197461.A3843_05420"/>
<feature type="domain" description="GapR-like DNA-binding" evidence="2">
    <location>
        <begin position="7"/>
        <end position="77"/>
    </location>
</feature>